<dbReference type="AlphaFoldDB" id="A0A0A1W3X8"/>
<dbReference type="CDD" id="cd03454">
    <property type="entry name" value="YdeM"/>
    <property type="match status" value="1"/>
</dbReference>
<dbReference type="eggNOG" id="COG2030">
    <property type="taxonomic scope" value="Bacteria"/>
</dbReference>
<dbReference type="PANTHER" id="PTHR43664">
    <property type="entry name" value="MONOAMINE OXIDASE-RELATED"/>
    <property type="match status" value="1"/>
</dbReference>
<evidence type="ECO:0000313" key="2">
    <source>
        <dbReference type="EMBL" id="GAM00063.1"/>
    </source>
</evidence>
<sequence length="150" mass="16828">MIWLEDVAVGDVSRFGAYKVERDEVIAFARRYDPQLFHLSDEAAAATHFGRLSASGWHTASMAMAMIVAHFRDTGFQSIGSPGVDELRWTRPVFPGDTLHCETEVLETRTSASRPEMGFVISRWTVLNQDNVPVMTMRPTVMIRTRPKAG</sequence>
<dbReference type="Pfam" id="PF01575">
    <property type="entry name" value="MaoC_dehydratas"/>
    <property type="match status" value="1"/>
</dbReference>
<organism evidence="2 3">
    <name type="scientific">Sphingomonas parapaucimobilis NBRC 15100</name>
    <dbReference type="NCBI Taxonomy" id="1219049"/>
    <lineage>
        <taxon>Bacteria</taxon>
        <taxon>Pseudomonadati</taxon>
        <taxon>Pseudomonadota</taxon>
        <taxon>Alphaproteobacteria</taxon>
        <taxon>Sphingomonadales</taxon>
        <taxon>Sphingomonadaceae</taxon>
        <taxon>Sphingomonas</taxon>
    </lineage>
</organism>
<protein>
    <submittedName>
        <fullName evidence="2">Putative MaoC-like dehydratase</fullName>
    </submittedName>
</protein>
<dbReference type="RefSeq" id="WP_042484251.1">
    <property type="nucleotide sequence ID" value="NZ_BBPI01000018.1"/>
</dbReference>
<dbReference type="Gene3D" id="3.10.129.10">
    <property type="entry name" value="Hotdog Thioesterase"/>
    <property type="match status" value="1"/>
</dbReference>
<dbReference type="SUPFAM" id="SSF54637">
    <property type="entry name" value="Thioesterase/thiol ester dehydrase-isomerase"/>
    <property type="match status" value="1"/>
</dbReference>
<dbReference type="EMBL" id="BBPI01000018">
    <property type="protein sequence ID" value="GAM00063.1"/>
    <property type="molecule type" value="Genomic_DNA"/>
</dbReference>
<evidence type="ECO:0000259" key="1">
    <source>
        <dbReference type="Pfam" id="PF01575"/>
    </source>
</evidence>
<dbReference type="InterPro" id="IPR029069">
    <property type="entry name" value="HotDog_dom_sf"/>
</dbReference>
<dbReference type="PANTHER" id="PTHR43664:SF1">
    <property type="entry name" value="BETA-METHYLMALYL-COA DEHYDRATASE"/>
    <property type="match status" value="1"/>
</dbReference>
<proteinExistence type="predicted"/>
<keyword evidence="3" id="KW-1185">Reference proteome</keyword>
<dbReference type="InterPro" id="IPR002539">
    <property type="entry name" value="MaoC-like_dom"/>
</dbReference>
<reference evidence="2 3" key="1">
    <citation type="submission" date="2014-11" db="EMBL/GenBank/DDBJ databases">
        <title>Whole genome shotgun sequence of Sphingomonas parapaucimobilis NBRC 15100.</title>
        <authorList>
            <person name="Katano-Makiyama Y."/>
            <person name="Hosoyama A."/>
            <person name="Hashimoto M."/>
            <person name="Hosoyama Y."/>
            <person name="Noguchi M."/>
            <person name="Numata M."/>
            <person name="Tsuchikane K."/>
            <person name="Hirakata S."/>
            <person name="Uohara A."/>
            <person name="Shimodaira J."/>
            <person name="Ohji S."/>
            <person name="Ichikawa N."/>
            <person name="Kimura A."/>
            <person name="Yamazoe A."/>
            <person name="Fujita N."/>
        </authorList>
    </citation>
    <scope>NUCLEOTIDE SEQUENCE [LARGE SCALE GENOMIC DNA]</scope>
    <source>
        <strain evidence="2 3">NBRC 15100</strain>
    </source>
</reference>
<dbReference type="OrthoDB" id="9797938at2"/>
<feature type="domain" description="MaoC-like" evidence="1">
    <location>
        <begin position="17"/>
        <end position="111"/>
    </location>
</feature>
<dbReference type="Proteomes" id="UP000032305">
    <property type="component" value="Unassembled WGS sequence"/>
</dbReference>
<comment type="caution">
    <text evidence="2">The sequence shown here is derived from an EMBL/GenBank/DDBJ whole genome shotgun (WGS) entry which is preliminary data.</text>
</comment>
<evidence type="ECO:0000313" key="3">
    <source>
        <dbReference type="Proteomes" id="UP000032305"/>
    </source>
</evidence>
<gene>
    <name evidence="2" type="ORF">SP5_018_00930</name>
</gene>
<dbReference type="InterPro" id="IPR052342">
    <property type="entry name" value="MCH/BMMD"/>
</dbReference>
<accession>A0A0A1W3X8</accession>
<name>A0A0A1W3X8_9SPHN</name>